<dbReference type="SUPFAM" id="SSF81321">
    <property type="entry name" value="Family A G protein-coupled receptor-like"/>
    <property type="match status" value="1"/>
</dbReference>
<feature type="transmembrane region" description="Helical" evidence="9">
    <location>
        <begin position="146"/>
        <end position="165"/>
    </location>
</feature>
<accession>A0A9D4CJP5</accession>
<evidence type="ECO:0000256" key="2">
    <source>
        <dbReference type="ARBA" id="ARBA00022692"/>
    </source>
</evidence>
<dbReference type="PROSITE" id="PS50262">
    <property type="entry name" value="G_PROTEIN_RECEP_F1_2"/>
    <property type="match status" value="1"/>
</dbReference>
<evidence type="ECO:0000313" key="11">
    <source>
        <dbReference type="EMBL" id="KAH3726570.1"/>
    </source>
</evidence>
<evidence type="ECO:0000256" key="3">
    <source>
        <dbReference type="ARBA" id="ARBA00022989"/>
    </source>
</evidence>
<dbReference type="CDD" id="cd00637">
    <property type="entry name" value="7tm_classA_rhodopsin-like"/>
    <property type="match status" value="1"/>
</dbReference>
<dbReference type="EMBL" id="JAIWYP010000012">
    <property type="protein sequence ID" value="KAH3726570.1"/>
    <property type="molecule type" value="Genomic_DNA"/>
</dbReference>
<dbReference type="AlphaFoldDB" id="A0A9D4CJP5"/>
<dbReference type="InterPro" id="IPR000276">
    <property type="entry name" value="GPCR_Rhodpsn"/>
</dbReference>
<keyword evidence="3 9" id="KW-1133">Transmembrane helix</keyword>
<feature type="transmembrane region" description="Helical" evidence="9">
    <location>
        <begin position="66"/>
        <end position="87"/>
    </location>
</feature>
<keyword evidence="5 9" id="KW-0472">Membrane</keyword>
<dbReference type="PANTHER" id="PTHR24238">
    <property type="entry name" value="G-PROTEIN COUPLED RECEPTOR"/>
    <property type="match status" value="1"/>
</dbReference>
<reference evidence="11" key="2">
    <citation type="submission" date="2020-11" db="EMBL/GenBank/DDBJ databases">
        <authorList>
            <person name="McCartney M.A."/>
            <person name="Auch B."/>
            <person name="Kono T."/>
            <person name="Mallez S."/>
            <person name="Becker A."/>
            <person name="Gohl D.M."/>
            <person name="Silverstein K.A.T."/>
            <person name="Koren S."/>
            <person name="Bechman K.B."/>
            <person name="Herman A."/>
            <person name="Abrahante J.E."/>
            <person name="Garbe J."/>
        </authorList>
    </citation>
    <scope>NUCLEOTIDE SEQUENCE</scope>
    <source>
        <strain evidence="11">Duluth1</strain>
        <tissue evidence="11">Whole animal</tissue>
    </source>
</reference>
<keyword evidence="2 9" id="KW-0812">Transmembrane</keyword>
<evidence type="ECO:0000313" key="12">
    <source>
        <dbReference type="Proteomes" id="UP000828390"/>
    </source>
</evidence>
<dbReference type="Proteomes" id="UP000828390">
    <property type="component" value="Unassembled WGS sequence"/>
</dbReference>
<evidence type="ECO:0000259" key="10">
    <source>
        <dbReference type="PROSITE" id="PS50262"/>
    </source>
</evidence>
<proteinExistence type="predicted"/>
<sequence length="420" mass="47515">MEGMELSPKNTTLDTSVYVKEYNAEFNKKILPVSIVFGLTASVGLIANALVIYIYGFRYKRCNFKYFLFTLGLIGLLQCTIMLPTQIGEMHYWFNFPTSWLCRTSAYVFGYTIIHCYSILFLIALDRFRKVCRPYDWQIQANTARNLSIITSIASLILATTPGVVSGHHSFQTSYKDVNITVTVCATDDMHNNREWAVYFLLLLGGLPVSVIILVTCTIYALILMRFYRQGSRTAQSSLNNSSLARSSSDELSKVKTDDQNNITDTDNKEIVSVQNGDNNSSMNSTFKNIMCVVFPVSRQINIKANRPGNLRKTSSKLAVREKLLRKTCIVLIITITCIIALIITFCLHMVSESINYHALEVHGVILNAFVIFHRGSFSMICALFPIIYGVRDNSFRNIVREMLVKYKGSNQKQELETCA</sequence>
<reference evidence="11" key="1">
    <citation type="journal article" date="2019" name="bioRxiv">
        <title>The Genome of the Zebra Mussel, Dreissena polymorpha: A Resource for Invasive Species Research.</title>
        <authorList>
            <person name="McCartney M.A."/>
            <person name="Auch B."/>
            <person name="Kono T."/>
            <person name="Mallez S."/>
            <person name="Zhang Y."/>
            <person name="Obille A."/>
            <person name="Becker A."/>
            <person name="Abrahante J.E."/>
            <person name="Garbe J."/>
            <person name="Badalamenti J.P."/>
            <person name="Herman A."/>
            <person name="Mangelson H."/>
            <person name="Liachko I."/>
            <person name="Sullivan S."/>
            <person name="Sone E.D."/>
            <person name="Koren S."/>
            <person name="Silverstein K.A.T."/>
            <person name="Beckman K.B."/>
            <person name="Gohl D.M."/>
        </authorList>
    </citation>
    <scope>NUCLEOTIDE SEQUENCE</scope>
    <source>
        <strain evidence="11">Duluth1</strain>
        <tissue evidence="11">Whole animal</tissue>
    </source>
</reference>
<name>A0A9D4CJP5_DREPO</name>
<feature type="transmembrane region" description="Helical" evidence="9">
    <location>
        <begin position="30"/>
        <end position="54"/>
    </location>
</feature>
<feature type="region of interest" description="Disordered" evidence="8">
    <location>
        <begin position="250"/>
        <end position="277"/>
    </location>
</feature>
<dbReference type="GO" id="GO:0004930">
    <property type="term" value="F:G protein-coupled receptor activity"/>
    <property type="evidence" value="ECO:0007669"/>
    <property type="project" value="UniProtKB-KW"/>
</dbReference>
<evidence type="ECO:0000256" key="6">
    <source>
        <dbReference type="ARBA" id="ARBA00023170"/>
    </source>
</evidence>
<feature type="transmembrane region" description="Helical" evidence="9">
    <location>
        <begin position="329"/>
        <end position="352"/>
    </location>
</feature>
<keyword evidence="7" id="KW-0807">Transducer</keyword>
<evidence type="ECO:0000256" key="8">
    <source>
        <dbReference type="SAM" id="MobiDB-lite"/>
    </source>
</evidence>
<feature type="transmembrane region" description="Helical" evidence="9">
    <location>
        <begin position="196"/>
        <end position="223"/>
    </location>
</feature>
<feature type="transmembrane region" description="Helical" evidence="9">
    <location>
        <begin position="372"/>
        <end position="391"/>
    </location>
</feature>
<organism evidence="11 12">
    <name type="scientific">Dreissena polymorpha</name>
    <name type="common">Zebra mussel</name>
    <name type="synonym">Mytilus polymorpha</name>
    <dbReference type="NCBI Taxonomy" id="45954"/>
    <lineage>
        <taxon>Eukaryota</taxon>
        <taxon>Metazoa</taxon>
        <taxon>Spiralia</taxon>
        <taxon>Lophotrochozoa</taxon>
        <taxon>Mollusca</taxon>
        <taxon>Bivalvia</taxon>
        <taxon>Autobranchia</taxon>
        <taxon>Heteroconchia</taxon>
        <taxon>Euheterodonta</taxon>
        <taxon>Imparidentia</taxon>
        <taxon>Neoheterodontei</taxon>
        <taxon>Myida</taxon>
        <taxon>Dreissenoidea</taxon>
        <taxon>Dreissenidae</taxon>
        <taxon>Dreissena</taxon>
    </lineage>
</organism>
<dbReference type="Gene3D" id="1.20.1070.10">
    <property type="entry name" value="Rhodopsin 7-helix transmembrane proteins"/>
    <property type="match status" value="1"/>
</dbReference>
<evidence type="ECO:0000256" key="7">
    <source>
        <dbReference type="ARBA" id="ARBA00023224"/>
    </source>
</evidence>
<dbReference type="GO" id="GO:0016020">
    <property type="term" value="C:membrane"/>
    <property type="evidence" value="ECO:0007669"/>
    <property type="project" value="UniProtKB-SubCell"/>
</dbReference>
<protein>
    <recommendedName>
        <fullName evidence="10">G-protein coupled receptors family 1 profile domain-containing protein</fullName>
    </recommendedName>
</protein>
<gene>
    <name evidence="11" type="ORF">DPMN_052437</name>
</gene>
<keyword evidence="4" id="KW-0297">G-protein coupled receptor</keyword>
<evidence type="ECO:0000256" key="1">
    <source>
        <dbReference type="ARBA" id="ARBA00004141"/>
    </source>
</evidence>
<evidence type="ECO:0000256" key="9">
    <source>
        <dbReference type="SAM" id="Phobius"/>
    </source>
</evidence>
<feature type="domain" description="G-protein coupled receptors family 1 profile" evidence="10">
    <location>
        <begin position="47"/>
        <end position="389"/>
    </location>
</feature>
<comment type="caution">
    <text evidence="11">The sequence shown here is derived from an EMBL/GenBank/DDBJ whole genome shotgun (WGS) entry which is preliminary data.</text>
</comment>
<feature type="transmembrane region" description="Helical" evidence="9">
    <location>
        <begin position="107"/>
        <end position="125"/>
    </location>
</feature>
<evidence type="ECO:0000256" key="4">
    <source>
        <dbReference type="ARBA" id="ARBA00023040"/>
    </source>
</evidence>
<dbReference type="OrthoDB" id="6161389at2759"/>
<keyword evidence="12" id="KW-1185">Reference proteome</keyword>
<comment type="subcellular location">
    <subcellularLocation>
        <location evidence="1">Membrane</location>
        <topology evidence="1">Multi-pass membrane protein</topology>
    </subcellularLocation>
</comment>
<keyword evidence="6" id="KW-0675">Receptor</keyword>
<dbReference type="Pfam" id="PF00001">
    <property type="entry name" value="7tm_1"/>
    <property type="match status" value="1"/>
</dbReference>
<evidence type="ECO:0000256" key="5">
    <source>
        <dbReference type="ARBA" id="ARBA00023136"/>
    </source>
</evidence>
<dbReference type="InterPro" id="IPR017452">
    <property type="entry name" value="GPCR_Rhodpsn_7TM"/>
</dbReference>
<feature type="compositionally biased region" description="Basic and acidic residues" evidence="8">
    <location>
        <begin position="250"/>
        <end position="259"/>
    </location>
</feature>